<dbReference type="GO" id="GO:0042134">
    <property type="term" value="F:rRNA primary transcript binding"/>
    <property type="evidence" value="ECO:0007669"/>
    <property type="project" value="InterPro"/>
</dbReference>
<accession>A0A0H5BQY3</accession>
<evidence type="ECO:0000313" key="2">
    <source>
        <dbReference type="EMBL" id="BAS01749.1"/>
    </source>
</evidence>
<dbReference type="SUPFAM" id="SSF52954">
    <property type="entry name" value="Class II aaRS ABD-related"/>
    <property type="match status" value="1"/>
</dbReference>
<dbReference type="GO" id="GO:0005730">
    <property type="term" value="C:nucleolus"/>
    <property type="evidence" value="ECO:0007669"/>
    <property type="project" value="TreeGrafter"/>
</dbReference>
<evidence type="ECO:0000259" key="1">
    <source>
        <dbReference type="PROSITE" id="PS50833"/>
    </source>
</evidence>
<dbReference type="EMBL" id="AB996602">
    <property type="protein sequence ID" value="BAS01749.1"/>
    <property type="molecule type" value="Genomic_DNA"/>
</dbReference>
<feature type="domain" description="Brix" evidence="1">
    <location>
        <begin position="2"/>
        <end position="193"/>
    </location>
</feature>
<organism evidence="2">
    <name type="scientific">Amorphochlora amoebiformis</name>
    <dbReference type="NCBI Taxonomy" id="1561963"/>
    <lineage>
        <taxon>Eukaryota</taxon>
        <taxon>Sar</taxon>
        <taxon>Rhizaria</taxon>
        <taxon>Cercozoa</taxon>
        <taxon>Chlorarachniophyceae</taxon>
        <taxon>Amorphochlora</taxon>
    </lineage>
</organism>
<protein>
    <submittedName>
        <fullName evidence="2">U3 snoRNP protein IMP4</fullName>
    </submittedName>
</protein>
<dbReference type="InterPro" id="IPR044281">
    <property type="entry name" value="IMP4/RPF1"/>
</dbReference>
<dbReference type="InterPro" id="IPR007109">
    <property type="entry name" value="Brix"/>
</dbReference>
<name>A0A0H5BQY3_9EUKA</name>
<dbReference type="PANTHER" id="PTHR22734">
    <property type="entry name" value="U3 SMALL NUCLEOLAR RIBONUCLEOPROTEIN PROTEIN IMP4"/>
    <property type="match status" value="1"/>
</dbReference>
<dbReference type="GO" id="GO:0006364">
    <property type="term" value="P:rRNA processing"/>
    <property type="evidence" value="ECO:0007669"/>
    <property type="project" value="InterPro"/>
</dbReference>
<dbReference type="Gene3D" id="3.40.50.10480">
    <property type="entry name" value="Probable brix-domain ribosomal biogenesis protein"/>
    <property type="match status" value="1"/>
</dbReference>
<gene>
    <name evidence="2" type="primary">IMP4</name>
</gene>
<sequence>MLKLLVTTCKNPSVTTVQTAKELVTIFYNSSYFKRGALKISNLFRIASLYNIQYLFIIHQNAGYPSNKKKIDSIIFYRYNDNLILVLKIRKLVLRKSININGLKYFNVYPSTIVVNSGEKPSVFAKYIIELFYSANPNKGNALLLVLVKLLTLNIRIYKIYSGNYLRKYEYKEVKRNILDRTKIKIRTQENFI</sequence>
<reference evidence="2" key="1">
    <citation type="journal article" date="2015" name="Genome Biol. Evol.">
        <title>Nucleomorph Genome Sequences of Two Chlorarachniophytes, Amorphochlora amoebiformis and Lotharella vacuolata.</title>
        <authorList>
            <person name="Suzuki S."/>
            <person name="Shirato S."/>
            <person name="Hirakawa Y."/>
            <person name="Ishida K."/>
        </authorList>
    </citation>
    <scope>NUCLEOTIDE SEQUENCE</scope>
    <source>
        <strain evidence="2">CCMP2058</strain>
    </source>
</reference>
<proteinExistence type="predicted"/>
<dbReference type="PROSITE" id="PS50833">
    <property type="entry name" value="BRIX"/>
    <property type="match status" value="1"/>
</dbReference>
<geneLocation type="nucleomorph" evidence="2"/>
<keyword evidence="2" id="KW-0542">Nucleomorph</keyword>
<dbReference type="AlphaFoldDB" id="A0A0H5BQY3"/>